<dbReference type="SUPFAM" id="SSF161098">
    <property type="entry name" value="MetI-like"/>
    <property type="match status" value="1"/>
</dbReference>
<keyword evidence="5 7" id="KW-1133">Transmembrane helix</keyword>
<feature type="domain" description="ABC transmembrane type-1" evidence="8">
    <location>
        <begin position="91"/>
        <end position="304"/>
    </location>
</feature>
<dbReference type="Proteomes" id="UP001501251">
    <property type="component" value="Unassembled WGS sequence"/>
</dbReference>
<organism evidence="9 10">
    <name type="scientific">Streptosporangium oxazolinicum</name>
    <dbReference type="NCBI Taxonomy" id="909287"/>
    <lineage>
        <taxon>Bacteria</taxon>
        <taxon>Bacillati</taxon>
        <taxon>Actinomycetota</taxon>
        <taxon>Actinomycetes</taxon>
        <taxon>Streptosporangiales</taxon>
        <taxon>Streptosporangiaceae</taxon>
        <taxon>Streptosporangium</taxon>
    </lineage>
</organism>
<dbReference type="EMBL" id="BAABAQ010000003">
    <property type="protein sequence ID" value="GAA4187659.1"/>
    <property type="molecule type" value="Genomic_DNA"/>
</dbReference>
<feature type="transmembrane region" description="Helical" evidence="7">
    <location>
        <begin position="282"/>
        <end position="303"/>
    </location>
</feature>
<dbReference type="RefSeq" id="WP_344917633.1">
    <property type="nucleotide sequence ID" value="NZ_BAABAQ010000003.1"/>
</dbReference>
<evidence type="ECO:0000313" key="10">
    <source>
        <dbReference type="Proteomes" id="UP001501251"/>
    </source>
</evidence>
<evidence type="ECO:0000256" key="1">
    <source>
        <dbReference type="ARBA" id="ARBA00004651"/>
    </source>
</evidence>
<feature type="transmembrane region" description="Helical" evidence="7">
    <location>
        <begin position="176"/>
        <end position="200"/>
    </location>
</feature>
<gene>
    <name evidence="9" type="ORF">GCM10022252_21630</name>
</gene>
<feature type="transmembrane region" description="Helical" evidence="7">
    <location>
        <begin position="28"/>
        <end position="55"/>
    </location>
</feature>
<evidence type="ECO:0000313" key="9">
    <source>
        <dbReference type="EMBL" id="GAA4187659.1"/>
    </source>
</evidence>
<evidence type="ECO:0000256" key="7">
    <source>
        <dbReference type="RuleBase" id="RU363032"/>
    </source>
</evidence>
<comment type="caution">
    <text evidence="9">The sequence shown here is derived from an EMBL/GenBank/DDBJ whole genome shotgun (WGS) entry which is preliminary data.</text>
</comment>
<dbReference type="PANTHER" id="PTHR30193">
    <property type="entry name" value="ABC TRANSPORTER PERMEASE PROTEIN"/>
    <property type="match status" value="1"/>
</dbReference>
<evidence type="ECO:0000259" key="8">
    <source>
        <dbReference type="PROSITE" id="PS50928"/>
    </source>
</evidence>
<evidence type="ECO:0000256" key="4">
    <source>
        <dbReference type="ARBA" id="ARBA00022692"/>
    </source>
</evidence>
<protein>
    <submittedName>
        <fullName evidence="9">Sugar ABC transporter permease</fullName>
    </submittedName>
</protein>
<keyword evidence="10" id="KW-1185">Reference proteome</keyword>
<keyword evidence="2 7" id="KW-0813">Transport</keyword>
<dbReference type="PANTHER" id="PTHR30193:SF37">
    <property type="entry name" value="INNER MEMBRANE ABC TRANSPORTER PERMEASE PROTEIN YCJO"/>
    <property type="match status" value="1"/>
</dbReference>
<dbReference type="PROSITE" id="PS50928">
    <property type="entry name" value="ABC_TM1"/>
    <property type="match status" value="1"/>
</dbReference>
<keyword evidence="6 7" id="KW-0472">Membrane</keyword>
<evidence type="ECO:0000256" key="6">
    <source>
        <dbReference type="ARBA" id="ARBA00023136"/>
    </source>
</evidence>
<feature type="transmembrane region" description="Helical" evidence="7">
    <location>
        <begin position="95"/>
        <end position="116"/>
    </location>
</feature>
<comment type="similarity">
    <text evidence="7">Belongs to the binding-protein-dependent transport system permease family.</text>
</comment>
<evidence type="ECO:0000256" key="3">
    <source>
        <dbReference type="ARBA" id="ARBA00022475"/>
    </source>
</evidence>
<name>A0ABP8AQ36_9ACTN</name>
<keyword evidence="4 7" id="KW-0812">Transmembrane</keyword>
<reference evidence="10" key="1">
    <citation type="journal article" date="2019" name="Int. J. Syst. Evol. Microbiol.">
        <title>The Global Catalogue of Microorganisms (GCM) 10K type strain sequencing project: providing services to taxonomists for standard genome sequencing and annotation.</title>
        <authorList>
            <consortium name="The Broad Institute Genomics Platform"/>
            <consortium name="The Broad Institute Genome Sequencing Center for Infectious Disease"/>
            <person name="Wu L."/>
            <person name="Ma J."/>
        </authorList>
    </citation>
    <scope>NUCLEOTIDE SEQUENCE [LARGE SCALE GENOMIC DNA]</scope>
    <source>
        <strain evidence="10">JCM 17388</strain>
    </source>
</reference>
<accession>A0ABP8AQ36</accession>
<dbReference type="InterPro" id="IPR035906">
    <property type="entry name" value="MetI-like_sf"/>
</dbReference>
<dbReference type="Gene3D" id="1.10.3720.10">
    <property type="entry name" value="MetI-like"/>
    <property type="match status" value="1"/>
</dbReference>
<comment type="subcellular location">
    <subcellularLocation>
        <location evidence="1 7">Cell membrane</location>
        <topology evidence="1 7">Multi-pass membrane protein</topology>
    </subcellularLocation>
</comment>
<feature type="transmembrane region" description="Helical" evidence="7">
    <location>
        <begin position="128"/>
        <end position="148"/>
    </location>
</feature>
<sequence length="314" mass="34802">MEVGSAPPIAGGRNSRTARLRRGRRNTVAGYLFVGPAILHTVVFMLVPAVAALYFSFTRWDMLSPAEWVGLRNYTEILTDSQLYPDFWKSVRVTLLYTVLAVPVSLLTGFVQAYLIDMVRKGQSFYRLAFYLPVVTAEAAVAAIWLWLYDSRFGLLNAALGVVGVEGPDYLGTPGLVVPALALIAAWQSGTAMLIFLAGLKGIPKSYYEAAEIDRAGRWQRLVHITLPLLRPTTFYLVVTGVIASLQMFGLVYVLFKSNAGPERSGLSYVLHLYLFGYRDGLMGPASAMSFLLFVTILIVTWAQFRLARRRNGE</sequence>
<proteinExistence type="inferred from homology"/>
<dbReference type="InterPro" id="IPR000515">
    <property type="entry name" value="MetI-like"/>
</dbReference>
<dbReference type="CDD" id="cd06261">
    <property type="entry name" value="TM_PBP2"/>
    <property type="match status" value="1"/>
</dbReference>
<dbReference type="InterPro" id="IPR051393">
    <property type="entry name" value="ABC_transporter_permease"/>
</dbReference>
<evidence type="ECO:0000256" key="2">
    <source>
        <dbReference type="ARBA" id="ARBA00022448"/>
    </source>
</evidence>
<evidence type="ECO:0000256" key="5">
    <source>
        <dbReference type="ARBA" id="ARBA00022989"/>
    </source>
</evidence>
<dbReference type="Pfam" id="PF00528">
    <property type="entry name" value="BPD_transp_1"/>
    <property type="match status" value="1"/>
</dbReference>
<keyword evidence="3" id="KW-1003">Cell membrane</keyword>
<feature type="transmembrane region" description="Helical" evidence="7">
    <location>
        <begin position="235"/>
        <end position="256"/>
    </location>
</feature>